<comment type="caution">
    <text evidence="2">The sequence shown here is derived from an EMBL/GenBank/DDBJ whole genome shotgun (WGS) entry which is preliminary data.</text>
</comment>
<dbReference type="STRING" id="1834191.A5886_001734"/>
<dbReference type="SUPFAM" id="SSF53098">
    <property type="entry name" value="Ribonuclease H-like"/>
    <property type="match status" value="1"/>
</dbReference>
<name>A0A242A6J0_9ENTE</name>
<dbReference type="EMBL" id="NGKU01000001">
    <property type="protein sequence ID" value="OTN76656.1"/>
    <property type="molecule type" value="Genomic_DNA"/>
</dbReference>
<dbReference type="AlphaFoldDB" id="A0A242A6J0"/>
<sequence>MTSSENMNWPLRPLTEVQIFHTNRRKEFDNKLIDTILEIFDIERSLSKKGCPYDNALADSTYKSFKAEFVYPNTFNTLNQLKLLLFDYVNW</sequence>
<reference evidence="2 3" key="1">
    <citation type="submission" date="2017-05" db="EMBL/GenBank/DDBJ databases">
        <title>The Genome Sequence of Enterococcus sp. 8G7_MSG3316.</title>
        <authorList>
            <consortium name="The Broad Institute Genomics Platform"/>
            <consortium name="The Broad Institute Genomic Center for Infectious Diseases"/>
            <person name="Earl A."/>
            <person name="Manson A."/>
            <person name="Schwartman J."/>
            <person name="Gilmore M."/>
            <person name="Abouelleil A."/>
            <person name="Cao P."/>
            <person name="Chapman S."/>
            <person name="Cusick C."/>
            <person name="Shea T."/>
            <person name="Young S."/>
            <person name="Neafsey D."/>
            <person name="Nusbaum C."/>
            <person name="Birren B."/>
        </authorList>
    </citation>
    <scope>NUCLEOTIDE SEQUENCE [LARGE SCALE GENOMIC DNA]</scope>
    <source>
        <strain evidence="2 3">8G7_MSG3316</strain>
    </source>
</reference>
<evidence type="ECO:0000313" key="2">
    <source>
        <dbReference type="EMBL" id="OTN76656.1"/>
    </source>
</evidence>
<dbReference type="InterPro" id="IPR001584">
    <property type="entry name" value="Integrase_cat-core"/>
</dbReference>
<feature type="domain" description="Integrase catalytic" evidence="1">
    <location>
        <begin position="60"/>
        <end position="91"/>
    </location>
</feature>
<dbReference type="GO" id="GO:0015074">
    <property type="term" value="P:DNA integration"/>
    <property type="evidence" value="ECO:0007669"/>
    <property type="project" value="InterPro"/>
</dbReference>
<evidence type="ECO:0000313" key="3">
    <source>
        <dbReference type="Proteomes" id="UP000195043"/>
    </source>
</evidence>
<accession>A0A242A6J0</accession>
<dbReference type="Pfam" id="PF13333">
    <property type="entry name" value="rve_2"/>
    <property type="match status" value="1"/>
</dbReference>
<organism evidence="2 3">
    <name type="scientific">Candidatus Enterococcus testudinis</name>
    <dbReference type="NCBI Taxonomy" id="1834191"/>
    <lineage>
        <taxon>Bacteria</taxon>
        <taxon>Bacillati</taxon>
        <taxon>Bacillota</taxon>
        <taxon>Bacilli</taxon>
        <taxon>Lactobacillales</taxon>
        <taxon>Enterococcaceae</taxon>
        <taxon>Enterococcus</taxon>
    </lineage>
</organism>
<protein>
    <submittedName>
        <fullName evidence="2">Transposase</fullName>
    </submittedName>
</protein>
<proteinExistence type="predicted"/>
<evidence type="ECO:0000259" key="1">
    <source>
        <dbReference type="Pfam" id="PF13333"/>
    </source>
</evidence>
<dbReference type="GO" id="GO:0003676">
    <property type="term" value="F:nucleic acid binding"/>
    <property type="evidence" value="ECO:0007669"/>
    <property type="project" value="InterPro"/>
</dbReference>
<dbReference type="Gene3D" id="3.30.420.10">
    <property type="entry name" value="Ribonuclease H-like superfamily/Ribonuclease H"/>
    <property type="match status" value="1"/>
</dbReference>
<keyword evidence="3" id="KW-1185">Reference proteome</keyword>
<dbReference type="Proteomes" id="UP000195043">
    <property type="component" value="Unassembled WGS sequence"/>
</dbReference>
<dbReference type="InterPro" id="IPR012337">
    <property type="entry name" value="RNaseH-like_sf"/>
</dbReference>
<gene>
    <name evidence="2" type="ORF">A5886_001734</name>
</gene>
<dbReference type="InterPro" id="IPR036397">
    <property type="entry name" value="RNaseH_sf"/>
</dbReference>